<accession>A0A1H4GP15</accession>
<keyword evidence="2" id="KW-0535">Nitrogen fixation</keyword>
<evidence type="ECO:0000313" key="4">
    <source>
        <dbReference type="EMBL" id="SEB11323.1"/>
    </source>
</evidence>
<dbReference type="Pfam" id="PF02579">
    <property type="entry name" value="Nitro_FeMo-Co"/>
    <property type="match status" value="1"/>
</dbReference>
<reference evidence="4 5" key="1">
    <citation type="submission" date="2016-10" db="EMBL/GenBank/DDBJ databases">
        <authorList>
            <person name="de Groot N.N."/>
        </authorList>
    </citation>
    <scope>NUCLEOTIDE SEQUENCE [LARGE SCALE GENOMIC DNA]</scope>
    <source>
        <strain evidence="4 5">DSM 21228</strain>
    </source>
</reference>
<dbReference type="STRING" id="525918.SAMN05660964_03619"/>
<dbReference type="EMBL" id="FNQP01000037">
    <property type="protein sequence ID" value="SEB11323.1"/>
    <property type="molecule type" value="Genomic_DNA"/>
</dbReference>
<comment type="similarity">
    <text evidence="1">Belongs to the NifX/NifY family.</text>
</comment>
<proteinExistence type="inferred from homology"/>
<name>A0A1H4GP15_9GAMM</name>
<dbReference type="Gene3D" id="3.30.420.130">
    <property type="entry name" value="Dinitrogenase iron-molybdenum cofactor biosynthesis domain"/>
    <property type="match status" value="1"/>
</dbReference>
<dbReference type="CDD" id="cd00853">
    <property type="entry name" value="NifX"/>
    <property type="match status" value="1"/>
</dbReference>
<protein>
    <submittedName>
        <fullName evidence="4">Nitrogen fixation protein NifX</fullName>
    </submittedName>
</protein>
<dbReference type="SUPFAM" id="SSF53146">
    <property type="entry name" value="Nitrogenase accessory factor-like"/>
    <property type="match status" value="1"/>
</dbReference>
<feature type="domain" description="Dinitrogenase iron-molybdenum cofactor biosynthesis" evidence="3">
    <location>
        <begin position="34"/>
        <end position="126"/>
    </location>
</feature>
<evidence type="ECO:0000313" key="5">
    <source>
        <dbReference type="Proteomes" id="UP000199397"/>
    </source>
</evidence>
<dbReference type="InterPro" id="IPR036105">
    <property type="entry name" value="DiNase_FeMo-co_biosyn_sf"/>
</dbReference>
<dbReference type="AlphaFoldDB" id="A0A1H4GP15"/>
<dbReference type="PANTHER" id="PTHR33937">
    <property type="entry name" value="IRON-MOLYBDENUM PROTEIN-RELATED-RELATED"/>
    <property type="match status" value="1"/>
</dbReference>
<sequence length="162" mass="17497">MAALTRRLTVLGQDTEEHFMETAIKVAFASTDMKHVDQHFGAAESFAIYALTPDNVQLVEATQFGKLAMDGNEDKLDAKIKVLEGCVAIYSQAVGASAVAKLKTANIQPVKVSAGAEISELLEALQAELRSGPSAWLAQAIKRMQAPNAQRFDSMEAEGWDE</sequence>
<dbReference type="InterPro" id="IPR051840">
    <property type="entry name" value="NifX/NifY_domain"/>
</dbReference>
<gene>
    <name evidence="4" type="ORF">SAMN05660964_03619</name>
</gene>
<evidence type="ECO:0000256" key="1">
    <source>
        <dbReference type="ARBA" id="ARBA00010285"/>
    </source>
</evidence>
<organism evidence="4 5">
    <name type="scientific">Thiothrix caldifontis</name>
    <dbReference type="NCBI Taxonomy" id="525918"/>
    <lineage>
        <taxon>Bacteria</taxon>
        <taxon>Pseudomonadati</taxon>
        <taxon>Pseudomonadota</taxon>
        <taxon>Gammaproteobacteria</taxon>
        <taxon>Thiotrichales</taxon>
        <taxon>Thiotrichaceae</taxon>
        <taxon>Thiothrix</taxon>
    </lineage>
</organism>
<dbReference type="InterPro" id="IPR003731">
    <property type="entry name" value="Di-Nase_FeMo-co_biosynth"/>
</dbReference>
<evidence type="ECO:0000259" key="3">
    <source>
        <dbReference type="Pfam" id="PF02579"/>
    </source>
</evidence>
<evidence type="ECO:0000256" key="2">
    <source>
        <dbReference type="ARBA" id="ARBA00023231"/>
    </source>
</evidence>
<keyword evidence="5" id="KW-1185">Reference proteome</keyword>
<dbReference type="OrthoDB" id="9797941at2"/>
<dbReference type="PANTHER" id="PTHR33937:SF1">
    <property type="entry name" value="IRON-MOLIBDENUM COFACTOR PROCESSING PROTEIN"/>
    <property type="match status" value="1"/>
</dbReference>
<dbReference type="InterPro" id="IPR034169">
    <property type="entry name" value="NifX-like"/>
</dbReference>
<dbReference type="Proteomes" id="UP000199397">
    <property type="component" value="Unassembled WGS sequence"/>
</dbReference>